<dbReference type="SMART" id="SM00110">
    <property type="entry name" value="C1Q"/>
    <property type="match status" value="1"/>
</dbReference>
<proteinExistence type="predicted"/>
<dbReference type="EMBL" id="NEDP02001616">
    <property type="protein sequence ID" value="OWF52833.1"/>
    <property type="molecule type" value="Genomic_DNA"/>
</dbReference>
<dbReference type="GO" id="GO:0005576">
    <property type="term" value="C:extracellular region"/>
    <property type="evidence" value="ECO:0007669"/>
    <property type="project" value="UniProtKB-SubCell"/>
</dbReference>
<evidence type="ECO:0000256" key="2">
    <source>
        <dbReference type="ARBA" id="ARBA00022525"/>
    </source>
</evidence>
<accession>A0A210QVP9</accession>
<dbReference type="AlphaFoldDB" id="A0A210QVP9"/>
<evidence type="ECO:0000259" key="4">
    <source>
        <dbReference type="PROSITE" id="PS50871"/>
    </source>
</evidence>
<gene>
    <name evidence="5" type="ORF">KP79_PYT15052</name>
</gene>
<comment type="subcellular location">
    <subcellularLocation>
        <location evidence="1">Secreted</location>
    </subcellularLocation>
</comment>
<feature type="domain" description="C1q" evidence="4">
    <location>
        <begin position="1"/>
        <end position="119"/>
    </location>
</feature>
<evidence type="ECO:0000313" key="6">
    <source>
        <dbReference type="Proteomes" id="UP000242188"/>
    </source>
</evidence>
<protein>
    <submittedName>
        <fullName evidence="5">Elastin microfibril interfacer 2</fullName>
    </submittedName>
</protein>
<dbReference type="InterPro" id="IPR050822">
    <property type="entry name" value="Cerebellin_Synaptic_Org"/>
</dbReference>
<keyword evidence="2" id="KW-0964">Secreted</keyword>
<sequence>MSPKQVIVFERVITNIGQAYDSNFGVFKVPYSGLYEFIVTIAAAKDHFVDVVLVKNAATLCKAHASTPDQGIGMCVAIVHATKDDDIIVRHLNGIGTHLSGQNGYSSFSGHLISADIVN</sequence>
<keyword evidence="3" id="KW-0732">Signal</keyword>
<dbReference type="PROSITE" id="PS50871">
    <property type="entry name" value="C1Q"/>
    <property type="match status" value="1"/>
</dbReference>
<dbReference type="InterPro" id="IPR001073">
    <property type="entry name" value="C1q_dom"/>
</dbReference>
<evidence type="ECO:0000256" key="1">
    <source>
        <dbReference type="ARBA" id="ARBA00004613"/>
    </source>
</evidence>
<comment type="caution">
    <text evidence="5">The sequence shown here is derived from an EMBL/GenBank/DDBJ whole genome shotgun (WGS) entry which is preliminary data.</text>
</comment>
<dbReference type="SUPFAM" id="SSF49842">
    <property type="entry name" value="TNF-like"/>
    <property type="match status" value="1"/>
</dbReference>
<reference evidence="5 6" key="1">
    <citation type="journal article" date="2017" name="Nat. Ecol. Evol.">
        <title>Scallop genome provides insights into evolution of bilaterian karyotype and development.</title>
        <authorList>
            <person name="Wang S."/>
            <person name="Zhang J."/>
            <person name="Jiao W."/>
            <person name="Li J."/>
            <person name="Xun X."/>
            <person name="Sun Y."/>
            <person name="Guo X."/>
            <person name="Huan P."/>
            <person name="Dong B."/>
            <person name="Zhang L."/>
            <person name="Hu X."/>
            <person name="Sun X."/>
            <person name="Wang J."/>
            <person name="Zhao C."/>
            <person name="Wang Y."/>
            <person name="Wang D."/>
            <person name="Huang X."/>
            <person name="Wang R."/>
            <person name="Lv J."/>
            <person name="Li Y."/>
            <person name="Zhang Z."/>
            <person name="Liu B."/>
            <person name="Lu W."/>
            <person name="Hui Y."/>
            <person name="Liang J."/>
            <person name="Zhou Z."/>
            <person name="Hou R."/>
            <person name="Li X."/>
            <person name="Liu Y."/>
            <person name="Li H."/>
            <person name="Ning X."/>
            <person name="Lin Y."/>
            <person name="Zhao L."/>
            <person name="Xing Q."/>
            <person name="Dou J."/>
            <person name="Li Y."/>
            <person name="Mao J."/>
            <person name="Guo H."/>
            <person name="Dou H."/>
            <person name="Li T."/>
            <person name="Mu C."/>
            <person name="Jiang W."/>
            <person name="Fu Q."/>
            <person name="Fu X."/>
            <person name="Miao Y."/>
            <person name="Liu J."/>
            <person name="Yu Q."/>
            <person name="Li R."/>
            <person name="Liao H."/>
            <person name="Li X."/>
            <person name="Kong Y."/>
            <person name="Jiang Z."/>
            <person name="Chourrout D."/>
            <person name="Li R."/>
            <person name="Bao Z."/>
        </authorList>
    </citation>
    <scope>NUCLEOTIDE SEQUENCE [LARGE SCALE GENOMIC DNA]</scope>
    <source>
        <strain evidence="5 6">PY_sf001</strain>
    </source>
</reference>
<dbReference type="Proteomes" id="UP000242188">
    <property type="component" value="Unassembled WGS sequence"/>
</dbReference>
<dbReference type="Gene3D" id="2.60.120.40">
    <property type="match status" value="1"/>
</dbReference>
<keyword evidence="6" id="KW-1185">Reference proteome</keyword>
<organism evidence="5 6">
    <name type="scientific">Mizuhopecten yessoensis</name>
    <name type="common">Japanese scallop</name>
    <name type="synonym">Patinopecten yessoensis</name>
    <dbReference type="NCBI Taxonomy" id="6573"/>
    <lineage>
        <taxon>Eukaryota</taxon>
        <taxon>Metazoa</taxon>
        <taxon>Spiralia</taxon>
        <taxon>Lophotrochozoa</taxon>
        <taxon>Mollusca</taxon>
        <taxon>Bivalvia</taxon>
        <taxon>Autobranchia</taxon>
        <taxon>Pteriomorphia</taxon>
        <taxon>Pectinida</taxon>
        <taxon>Pectinoidea</taxon>
        <taxon>Pectinidae</taxon>
        <taxon>Mizuhopecten</taxon>
    </lineage>
</organism>
<evidence type="ECO:0000256" key="3">
    <source>
        <dbReference type="ARBA" id="ARBA00022729"/>
    </source>
</evidence>
<name>A0A210QVP9_MIZYE</name>
<dbReference type="PANTHER" id="PTHR22923">
    <property type="entry name" value="CEREBELLIN-RELATED"/>
    <property type="match status" value="1"/>
</dbReference>
<dbReference type="Pfam" id="PF00386">
    <property type="entry name" value="C1q"/>
    <property type="match status" value="1"/>
</dbReference>
<dbReference type="InterPro" id="IPR008983">
    <property type="entry name" value="Tumour_necrosis_fac-like_dom"/>
</dbReference>
<dbReference type="PANTHER" id="PTHR22923:SF116">
    <property type="entry name" value="C1Q DOMAIN-CONTAINING PROTEIN"/>
    <property type="match status" value="1"/>
</dbReference>
<dbReference type="OrthoDB" id="6146865at2759"/>
<evidence type="ECO:0000313" key="5">
    <source>
        <dbReference type="EMBL" id="OWF52833.1"/>
    </source>
</evidence>